<dbReference type="Proteomes" id="UP000245412">
    <property type="component" value="Unassembled WGS sequence"/>
</dbReference>
<comment type="caution">
    <text evidence="5">The sequence shown here is derived from an EMBL/GenBank/DDBJ whole genome shotgun (WGS) entry which is preliminary data.</text>
</comment>
<dbReference type="GO" id="GO:0008270">
    <property type="term" value="F:zinc ion binding"/>
    <property type="evidence" value="ECO:0007669"/>
    <property type="project" value="UniProtKB-KW"/>
</dbReference>
<evidence type="ECO:0000259" key="4">
    <source>
        <dbReference type="PROSITE" id="PS01358"/>
    </source>
</evidence>
<dbReference type="Gene3D" id="4.10.1060.10">
    <property type="entry name" value="Zinc finger, RanBP2-type"/>
    <property type="match status" value="1"/>
</dbReference>
<name>A0AB73T642_9FIRM</name>
<keyword evidence="1" id="KW-0479">Metal-binding</keyword>
<evidence type="ECO:0000256" key="3">
    <source>
        <dbReference type="ARBA" id="ARBA00022833"/>
    </source>
</evidence>
<keyword evidence="6" id="KW-1185">Reference proteome</keyword>
<dbReference type="AlphaFoldDB" id="A0AB73T642"/>
<dbReference type="RefSeq" id="WP_109625935.1">
    <property type="nucleotide sequence ID" value="NZ_CABJAT010000013.1"/>
</dbReference>
<keyword evidence="2" id="KW-0863">Zinc-finger</keyword>
<dbReference type="Pfam" id="PF12773">
    <property type="entry name" value="DZR"/>
    <property type="match status" value="1"/>
</dbReference>
<keyword evidence="3" id="KW-0862">Zinc</keyword>
<evidence type="ECO:0000256" key="1">
    <source>
        <dbReference type="ARBA" id="ARBA00022723"/>
    </source>
</evidence>
<feature type="domain" description="RanBP2-type" evidence="4">
    <location>
        <begin position="87"/>
        <end position="106"/>
    </location>
</feature>
<accession>A0AB73T642</accession>
<dbReference type="InterPro" id="IPR036443">
    <property type="entry name" value="Znf_RanBP2_sf"/>
</dbReference>
<organism evidence="5 6">
    <name type="scientific">Murimonas intestini</name>
    <dbReference type="NCBI Taxonomy" id="1337051"/>
    <lineage>
        <taxon>Bacteria</taxon>
        <taxon>Bacillati</taxon>
        <taxon>Bacillota</taxon>
        <taxon>Clostridia</taxon>
        <taxon>Lachnospirales</taxon>
        <taxon>Lachnospiraceae</taxon>
        <taxon>Murimonas</taxon>
    </lineage>
</organism>
<dbReference type="InterPro" id="IPR025874">
    <property type="entry name" value="DZR"/>
</dbReference>
<gene>
    <name evidence="5" type="ORF">C7383_104245</name>
</gene>
<protein>
    <submittedName>
        <fullName evidence="5">Double zinc ribbon protein</fullName>
    </submittedName>
</protein>
<sequence length="111" mass="11897">MKKCKTCSKENFDGAAYCQYCGSKLPKRPSISLGKKNAASSLAGTGMRGSSLAPLGMMSIENSAKELGEVTVVKNLIKIQPLPDGSWYCPDCGELNQSFTFTCKGCGRDFI</sequence>
<dbReference type="SUPFAM" id="SSF90209">
    <property type="entry name" value="Ran binding protein zinc finger-like"/>
    <property type="match status" value="1"/>
</dbReference>
<dbReference type="InterPro" id="IPR001876">
    <property type="entry name" value="Znf_RanBP2"/>
</dbReference>
<evidence type="ECO:0000313" key="6">
    <source>
        <dbReference type="Proteomes" id="UP000245412"/>
    </source>
</evidence>
<dbReference type="EMBL" id="QGGY01000004">
    <property type="protein sequence ID" value="PWJ76799.1"/>
    <property type="molecule type" value="Genomic_DNA"/>
</dbReference>
<reference evidence="5 6" key="1">
    <citation type="submission" date="2018-05" db="EMBL/GenBank/DDBJ databases">
        <authorList>
            <person name="Goeker M."/>
            <person name="Huntemann M."/>
            <person name="Clum A."/>
            <person name="Pillay M."/>
            <person name="Palaniappan K."/>
            <person name="Varghese N."/>
            <person name="Mikhailova N."/>
            <person name="Stamatis D."/>
            <person name="Reddy T."/>
            <person name="Daum C."/>
            <person name="Shapiro N."/>
            <person name="Ivanova N."/>
            <person name="Kyrpides N."/>
            <person name="Woyke T."/>
        </authorList>
    </citation>
    <scope>NUCLEOTIDE SEQUENCE [LARGE SCALE GENOMIC DNA]</scope>
    <source>
        <strain evidence="5 6">DSM 26524</strain>
    </source>
</reference>
<evidence type="ECO:0000256" key="2">
    <source>
        <dbReference type="ARBA" id="ARBA00022771"/>
    </source>
</evidence>
<evidence type="ECO:0000313" key="5">
    <source>
        <dbReference type="EMBL" id="PWJ76799.1"/>
    </source>
</evidence>
<dbReference type="PROSITE" id="PS01358">
    <property type="entry name" value="ZF_RANBP2_1"/>
    <property type="match status" value="1"/>
</dbReference>
<proteinExistence type="predicted"/>